<dbReference type="AlphaFoldDB" id="A0A2P2QXK7"/>
<sequence>MANQDPFYTIYCKHLTSDTSAMLVIIYILKHRIIYSAINILKHGIIYSAIKLTDTISS</sequence>
<dbReference type="EMBL" id="GGEC01091157">
    <property type="protein sequence ID" value="MBX71641.1"/>
    <property type="molecule type" value="Transcribed_RNA"/>
</dbReference>
<accession>A0A2P2QXK7</accession>
<name>A0A2P2QXK7_RHIMU</name>
<proteinExistence type="predicted"/>
<reference evidence="1" key="1">
    <citation type="submission" date="2018-02" db="EMBL/GenBank/DDBJ databases">
        <title>Rhizophora mucronata_Transcriptome.</title>
        <authorList>
            <person name="Meera S.P."/>
            <person name="Sreeshan A."/>
            <person name="Augustine A."/>
        </authorList>
    </citation>
    <scope>NUCLEOTIDE SEQUENCE</scope>
    <source>
        <tissue evidence="1">Leaf</tissue>
    </source>
</reference>
<evidence type="ECO:0000313" key="1">
    <source>
        <dbReference type="EMBL" id="MBX71641.1"/>
    </source>
</evidence>
<organism evidence="1">
    <name type="scientific">Rhizophora mucronata</name>
    <name type="common">Asiatic mangrove</name>
    <dbReference type="NCBI Taxonomy" id="61149"/>
    <lineage>
        <taxon>Eukaryota</taxon>
        <taxon>Viridiplantae</taxon>
        <taxon>Streptophyta</taxon>
        <taxon>Embryophyta</taxon>
        <taxon>Tracheophyta</taxon>
        <taxon>Spermatophyta</taxon>
        <taxon>Magnoliopsida</taxon>
        <taxon>eudicotyledons</taxon>
        <taxon>Gunneridae</taxon>
        <taxon>Pentapetalae</taxon>
        <taxon>rosids</taxon>
        <taxon>fabids</taxon>
        <taxon>Malpighiales</taxon>
        <taxon>Rhizophoraceae</taxon>
        <taxon>Rhizophora</taxon>
    </lineage>
</organism>
<protein>
    <submittedName>
        <fullName evidence="1">Uncharacterized protein</fullName>
    </submittedName>
</protein>